<reference evidence="4" key="1">
    <citation type="journal article" date="2018" name="Nat. Microbiol.">
        <title>Leveraging single-cell genomics to expand the fungal tree of life.</title>
        <authorList>
            <person name="Ahrendt S.R."/>
            <person name="Quandt C.A."/>
            <person name="Ciobanu D."/>
            <person name="Clum A."/>
            <person name="Salamov A."/>
            <person name="Andreopoulos B."/>
            <person name="Cheng J.F."/>
            <person name="Woyke T."/>
            <person name="Pelin A."/>
            <person name="Henrissat B."/>
            <person name="Reynolds N.K."/>
            <person name="Benny G.L."/>
            <person name="Smith M.E."/>
            <person name="James T.Y."/>
            <person name="Grigoriev I.V."/>
        </authorList>
    </citation>
    <scope>NUCLEOTIDE SEQUENCE [LARGE SCALE GENOMIC DNA]</scope>
</reference>
<feature type="coiled-coil region" evidence="1">
    <location>
        <begin position="347"/>
        <end position="447"/>
    </location>
</feature>
<feature type="coiled-coil region" evidence="1">
    <location>
        <begin position="276"/>
        <end position="303"/>
    </location>
</feature>
<feature type="region of interest" description="Disordered" evidence="2">
    <location>
        <begin position="121"/>
        <end position="158"/>
    </location>
</feature>
<dbReference type="AlphaFoldDB" id="A0A4P9W1W0"/>
<dbReference type="EMBL" id="KZ999360">
    <property type="protein sequence ID" value="RKO85153.1"/>
    <property type="molecule type" value="Genomic_DNA"/>
</dbReference>
<feature type="compositionally biased region" description="Low complexity" evidence="2">
    <location>
        <begin position="132"/>
        <end position="152"/>
    </location>
</feature>
<dbReference type="Proteomes" id="UP000269721">
    <property type="component" value="Unassembled WGS sequence"/>
</dbReference>
<evidence type="ECO:0000313" key="3">
    <source>
        <dbReference type="EMBL" id="RKO85153.1"/>
    </source>
</evidence>
<feature type="region of interest" description="Disordered" evidence="2">
    <location>
        <begin position="85"/>
        <end position="104"/>
    </location>
</feature>
<name>A0A4P9W1W0_9FUNG</name>
<feature type="non-terminal residue" evidence="3">
    <location>
        <position position="459"/>
    </location>
</feature>
<accession>A0A4P9W1W0</accession>
<dbReference type="OrthoDB" id="261426at2759"/>
<gene>
    <name evidence="3" type="ORF">BDK51DRAFT_32540</name>
</gene>
<keyword evidence="4" id="KW-1185">Reference proteome</keyword>
<evidence type="ECO:0000256" key="2">
    <source>
        <dbReference type="SAM" id="MobiDB-lite"/>
    </source>
</evidence>
<proteinExistence type="predicted"/>
<keyword evidence="1" id="KW-0175">Coiled coil</keyword>
<evidence type="ECO:0000256" key="1">
    <source>
        <dbReference type="SAM" id="Coils"/>
    </source>
</evidence>
<evidence type="ECO:0000313" key="4">
    <source>
        <dbReference type="Proteomes" id="UP000269721"/>
    </source>
</evidence>
<protein>
    <submittedName>
        <fullName evidence="3">Uncharacterized protein</fullName>
    </submittedName>
</protein>
<organism evidence="3 4">
    <name type="scientific">Blyttiomyces helicus</name>
    <dbReference type="NCBI Taxonomy" id="388810"/>
    <lineage>
        <taxon>Eukaryota</taxon>
        <taxon>Fungi</taxon>
        <taxon>Fungi incertae sedis</taxon>
        <taxon>Chytridiomycota</taxon>
        <taxon>Chytridiomycota incertae sedis</taxon>
        <taxon>Chytridiomycetes</taxon>
        <taxon>Chytridiomycetes incertae sedis</taxon>
        <taxon>Blyttiomyces</taxon>
    </lineage>
</organism>
<sequence>MSRFLDSLAQAQRHDVGALCGKNGHLNPANTNREYDTIRGASCMDGIVGNVPVEKAAAAGKAAGRGDRAKAEGFDIENKLAAKRRGKEEHLAALGPPDEDGGHTIATLHDVLERFDSVKLREVHPPPPSPPADSSRPNESGAADADVGTAAGLPEVDPSRRRQFVPPYLLNVTKIDQYKSLRAIDSGLVERDWNYMQNSYAQIGKLASLEEFLAKELSALDFQNNGPDPRRLQVYKFKVYGPILADIKVQRNDMELEFLRTKVQKLLSQNENRLLLKYERKRSKELERQLDILRVENETLKKDLRRKLAIYAQYLPPSALVEKKKEDPLIASLVDEIRSYSIGEDPISLYERKIDSLQKEVEARDEDMEQMKRKQEEEYVPRIAQERLEETLKDAEAKLRKMKEKNESLEKEKEAGELEYRKIEETLREKEEQYKFLILEYNELSEAVAVSFDNKVLKK</sequence>